<dbReference type="SUPFAM" id="SSF56219">
    <property type="entry name" value="DNase I-like"/>
    <property type="match status" value="1"/>
</dbReference>
<proteinExistence type="predicted"/>
<evidence type="ECO:0000313" key="2">
    <source>
        <dbReference type="EMBL" id="KYQ54663.1"/>
    </source>
</evidence>
<sequence>MLTFTNNNRSPRSFNILQWYCCGVRNKLPQLQSICKNYDIICIQESLLYPSSKFSLRGFHIIREDIVNPGLRGVCILIRHNIVFSIVDLSGLEDGSVEMLGVEVSSDNGKFTIINIYRHPNRNTLAQFYDDLMSFGDSKGKCIFVGNFNAHHTHWDCSASDRAGKLILASAEDHYACILNDERPTLLLPPNSGPSVIDLVIATADMAPLCEACIEDIWGSDHYPITIIIGVSPILRQRYAYKINLETSELREFRDALVGSSDSFFSQLPADIKEAYTYLINHLLETAISCSSLKKIKAGTVPVSSERATPPWWSNKCQEVINMRKEAARLWQKELSSISNFHNFKKERARCTKTLYREKRKG</sequence>
<dbReference type="PANTHER" id="PTHR33273">
    <property type="entry name" value="DOMAIN-CONTAINING PROTEIN, PUTATIVE-RELATED"/>
    <property type="match status" value="1"/>
</dbReference>
<dbReference type="GO" id="GO:0003824">
    <property type="term" value="F:catalytic activity"/>
    <property type="evidence" value="ECO:0007669"/>
    <property type="project" value="InterPro"/>
</dbReference>
<dbReference type="Pfam" id="PF14529">
    <property type="entry name" value="Exo_endo_phos_2"/>
    <property type="match status" value="1"/>
</dbReference>
<dbReference type="EMBL" id="KQ982576">
    <property type="protein sequence ID" value="KYQ54663.1"/>
    <property type="molecule type" value="Genomic_DNA"/>
</dbReference>
<name>A0A151X2P7_9HYME</name>
<dbReference type="STRING" id="64791.A0A151X2P7"/>
<dbReference type="InterPro" id="IPR036691">
    <property type="entry name" value="Endo/exonu/phosph_ase_sf"/>
</dbReference>
<dbReference type="Gene3D" id="3.60.10.10">
    <property type="entry name" value="Endonuclease/exonuclease/phosphatase"/>
    <property type="match status" value="1"/>
</dbReference>
<dbReference type="AlphaFoldDB" id="A0A151X2P7"/>
<organism evidence="2 3">
    <name type="scientific">Mycetomoellerius zeteki</name>
    <dbReference type="NCBI Taxonomy" id="64791"/>
    <lineage>
        <taxon>Eukaryota</taxon>
        <taxon>Metazoa</taxon>
        <taxon>Ecdysozoa</taxon>
        <taxon>Arthropoda</taxon>
        <taxon>Hexapoda</taxon>
        <taxon>Insecta</taxon>
        <taxon>Pterygota</taxon>
        <taxon>Neoptera</taxon>
        <taxon>Endopterygota</taxon>
        <taxon>Hymenoptera</taxon>
        <taxon>Apocrita</taxon>
        <taxon>Aculeata</taxon>
        <taxon>Formicoidea</taxon>
        <taxon>Formicidae</taxon>
        <taxon>Myrmicinae</taxon>
        <taxon>Mycetomoellerius</taxon>
    </lineage>
</organism>
<feature type="domain" description="Endonuclease/exonuclease/phosphatase" evidence="1">
    <location>
        <begin position="112"/>
        <end position="225"/>
    </location>
</feature>
<dbReference type="InterPro" id="IPR005135">
    <property type="entry name" value="Endo/exonuclease/phosphatase"/>
</dbReference>
<evidence type="ECO:0000259" key="1">
    <source>
        <dbReference type="Pfam" id="PF14529"/>
    </source>
</evidence>
<dbReference type="PANTHER" id="PTHR33273:SF4">
    <property type="entry name" value="ENDONUCLEASE_EXONUCLEASE_PHOSPHATASE DOMAIN-CONTAINING PROTEIN"/>
    <property type="match status" value="1"/>
</dbReference>
<reference evidence="2 3" key="1">
    <citation type="submission" date="2015-09" db="EMBL/GenBank/DDBJ databases">
        <title>Trachymyrmex zeteki WGS genome.</title>
        <authorList>
            <person name="Nygaard S."/>
            <person name="Hu H."/>
            <person name="Boomsma J."/>
            <person name="Zhang G."/>
        </authorList>
    </citation>
    <scope>NUCLEOTIDE SEQUENCE [LARGE SCALE GENOMIC DNA]</scope>
    <source>
        <strain evidence="2">Tzet28-1</strain>
        <tissue evidence="2">Whole body</tissue>
    </source>
</reference>
<keyword evidence="3" id="KW-1185">Reference proteome</keyword>
<accession>A0A151X2P7</accession>
<dbReference type="Proteomes" id="UP000075809">
    <property type="component" value="Unassembled WGS sequence"/>
</dbReference>
<protein>
    <recommendedName>
        <fullName evidence="1">Endonuclease/exonuclease/phosphatase domain-containing protein</fullName>
    </recommendedName>
</protein>
<gene>
    <name evidence="2" type="ORF">ALC60_06470</name>
</gene>
<evidence type="ECO:0000313" key="3">
    <source>
        <dbReference type="Proteomes" id="UP000075809"/>
    </source>
</evidence>